<dbReference type="Gene3D" id="3.40.50.360">
    <property type="match status" value="1"/>
</dbReference>
<dbReference type="GO" id="GO:0016651">
    <property type="term" value="F:oxidoreductase activity, acting on NAD(P)H"/>
    <property type="evidence" value="ECO:0007669"/>
    <property type="project" value="UniProtKB-ARBA"/>
</dbReference>
<organism evidence="9 10">
    <name type="scientific">Desulfofarcimen acetoxidans (strain ATCC 49208 / DSM 771 / KCTC 5769 / VKM B-1644 / 5575)</name>
    <name type="common">Desulfotomaculum acetoxidans</name>
    <dbReference type="NCBI Taxonomy" id="485916"/>
    <lineage>
        <taxon>Bacteria</taxon>
        <taxon>Bacillati</taxon>
        <taxon>Bacillota</taxon>
        <taxon>Clostridia</taxon>
        <taxon>Eubacteriales</taxon>
        <taxon>Peptococcaceae</taxon>
        <taxon>Desulfofarcimen</taxon>
    </lineage>
</organism>
<keyword evidence="5" id="KW-0408">Iron</keyword>
<dbReference type="InterPro" id="IPR017900">
    <property type="entry name" value="4Fe4S_Fe_S_CS"/>
</dbReference>
<evidence type="ECO:0000256" key="6">
    <source>
        <dbReference type="ARBA" id="ARBA00023014"/>
    </source>
</evidence>
<dbReference type="GO" id="GO:0046872">
    <property type="term" value="F:metal ion binding"/>
    <property type="evidence" value="ECO:0007669"/>
    <property type="project" value="UniProtKB-KW"/>
</dbReference>
<dbReference type="SUPFAM" id="SSF54862">
    <property type="entry name" value="4Fe-4S ferredoxins"/>
    <property type="match status" value="1"/>
</dbReference>
<evidence type="ECO:0000256" key="1">
    <source>
        <dbReference type="ARBA" id="ARBA00003532"/>
    </source>
</evidence>
<protein>
    <recommendedName>
        <fullName evidence="2">Ferredoxin</fullName>
    </recommendedName>
</protein>
<evidence type="ECO:0000256" key="2">
    <source>
        <dbReference type="ARBA" id="ARBA00013529"/>
    </source>
</evidence>
<evidence type="ECO:0000256" key="3">
    <source>
        <dbReference type="ARBA" id="ARBA00022485"/>
    </source>
</evidence>
<evidence type="ECO:0000259" key="8">
    <source>
        <dbReference type="PROSITE" id="PS51379"/>
    </source>
</evidence>
<accession>C8W1U7</accession>
<dbReference type="InterPro" id="IPR017896">
    <property type="entry name" value="4Fe4S_Fe-S-bd"/>
</dbReference>
<keyword evidence="4" id="KW-0479">Metal-binding</keyword>
<feature type="domain" description="4Fe-4S ferredoxin-type" evidence="8">
    <location>
        <begin position="215"/>
        <end position="242"/>
    </location>
</feature>
<dbReference type="InterPro" id="IPR008254">
    <property type="entry name" value="Flavodoxin/NO_synth"/>
</dbReference>
<dbReference type="OrthoDB" id="9813995at2"/>
<dbReference type="InterPro" id="IPR029039">
    <property type="entry name" value="Flavoprotein-like_sf"/>
</dbReference>
<reference evidence="9 10" key="1">
    <citation type="journal article" date="2009" name="Stand. Genomic Sci.">
        <title>Complete genome sequence of Desulfotomaculum acetoxidans type strain (5575).</title>
        <authorList>
            <person name="Spring S."/>
            <person name="Lapidus A."/>
            <person name="Schroder M."/>
            <person name="Gleim D."/>
            <person name="Sims D."/>
            <person name="Meincke L."/>
            <person name="Glavina Del Rio T."/>
            <person name="Tice H."/>
            <person name="Copeland A."/>
            <person name="Cheng J.F."/>
            <person name="Lucas S."/>
            <person name="Chen F."/>
            <person name="Nolan M."/>
            <person name="Bruce D."/>
            <person name="Goodwin L."/>
            <person name="Pitluck S."/>
            <person name="Ivanova N."/>
            <person name="Mavromatis K."/>
            <person name="Mikhailova N."/>
            <person name="Pati A."/>
            <person name="Chen A."/>
            <person name="Palaniappan K."/>
            <person name="Land M."/>
            <person name="Hauser L."/>
            <person name="Chang Y.J."/>
            <person name="Jeffries C.D."/>
            <person name="Chain P."/>
            <person name="Saunders E."/>
            <person name="Brettin T."/>
            <person name="Detter J.C."/>
            <person name="Goker M."/>
            <person name="Bristow J."/>
            <person name="Eisen J.A."/>
            <person name="Markowitz V."/>
            <person name="Hugenholtz P."/>
            <person name="Kyrpides N.C."/>
            <person name="Klenk H.P."/>
            <person name="Han C."/>
        </authorList>
    </citation>
    <scope>NUCLEOTIDE SEQUENCE [LARGE SCALE GENOMIC DNA]</scope>
    <source>
        <strain evidence="10">ATCC 49208 / DSM 771 / VKM B-1644</strain>
    </source>
</reference>
<dbReference type="PANTHER" id="PTHR24960">
    <property type="entry name" value="PHOTOSYSTEM I IRON-SULFUR CENTER-RELATED"/>
    <property type="match status" value="1"/>
</dbReference>
<gene>
    <name evidence="9" type="ordered locus">Dtox_2803</name>
</gene>
<feature type="domain" description="Flavodoxin-like" evidence="7">
    <location>
        <begin position="6"/>
        <end position="154"/>
    </location>
</feature>
<dbReference type="GO" id="GO:0051539">
    <property type="term" value="F:4 iron, 4 sulfur cluster binding"/>
    <property type="evidence" value="ECO:0007669"/>
    <property type="project" value="UniProtKB-KW"/>
</dbReference>
<dbReference type="STRING" id="485916.Dtox_2803"/>
<evidence type="ECO:0000259" key="7">
    <source>
        <dbReference type="PROSITE" id="PS50902"/>
    </source>
</evidence>
<evidence type="ECO:0000256" key="5">
    <source>
        <dbReference type="ARBA" id="ARBA00023004"/>
    </source>
</evidence>
<evidence type="ECO:0000313" key="9">
    <source>
        <dbReference type="EMBL" id="ACV63568.1"/>
    </source>
</evidence>
<evidence type="ECO:0000313" key="10">
    <source>
        <dbReference type="Proteomes" id="UP000002217"/>
    </source>
</evidence>
<dbReference type="PROSITE" id="PS51379">
    <property type="entry name" value="4FE4S_FER_2"/>
    <property type="match status" value="2"/>
</dbReference>
<dbReference type="Pfam" id="PF00037">
    <property type="entry name" value="Fer4"/>
    <property type="match status" value="2"/>
</dbReference>
<proteinExistence type="predicted"/>
<keyword evidence="6" id="KW-0411">Iron-sulfur</keyword>
<dbReference type="NCBIfam" id="NF038196">
    <property type="entry name" value="ferrodoxin_EFR1"/>
    <property type="match status" value="1"/>
</dbReference>
<dbReference type="HOGENOM" id="CLU_069541_0_0_9"/>
<dbReference type="EMBL" id="CP001720">
    <property type="protein sequence ID" value="ACV63568.1"/>
    <property type="molecule type" value="Genomic_DNA"/>
</dbReference>
<dbReference type="Proteomes" id="UP000002217">
    <property type="component" value="Chromosome"/>
</dbReference>
<keyword evidence="3" id="KW-0004">4Fe-4S</keyword>
<dbReference type="GO" id="GO:0010181">
    <property type="term" value="F:FMN binding"/>
    <property type="evidence" value="ECO:0007669"/>
    <property type="project" value="InterPro"/>
</dbReference>
<dbReference type="AlphaFoldDB" id="C8W1U7"/>
<feature type="domain" description="4Fe-4S ferredoxin-type" evidence="8">
    <location>
        <begin position="185"/>
        <end position="214"/>
    </location>
</feature>
<dbReference type="InterPro" id="IPR050157">
    <property type="entry name" value="PSI_iron-sulfur_center"/>
</dbReference>
<dbReference type="PANTHER" id="PTHR24960:SF80">
    <property type="entry name" value="FERREDOXIN"/>
    <property type="match status" value="1"/>
</dbReference>
<dbReference type="PROSITE" id="PS50902">
    <property type="entry name" value="FLAVODOXIN_LIKE"/>
    <property type="match status" value="1"/>
</dbReference>
<dbReference type="Gene3D" id="3.30.70.20">
    <property type="match status" value="1"/>
</dbReference>
<dbReference type="InterPro" id="IPR047964">
    <property type="entry name" value="EFR1-like"/>
</dbReference>
<comment type="function">
    <text evidence="1">Ferredoxins are iron-sulfur proteins that transfer electrons in a wide variety of metabolic reactions.</text>
</comment>
<evidence type="ECO:0000256" key="4">
    <source>
        <dbReference type="ARBA" id="ARBA00022723"/>
    </source>
</evidence>
<dbReference type="SUPFAM" id="SSF52218">
    <property type="entry name" value="Flavoproteins"/>
    <property type="match status" value="1"/>
</dbReference>
<name>C8W1U7_DESAS</name>
<dbReference type="eggNOG" id="COG2768">
    <property type="taxonomic scope" value="Bacteria"/>
</dbReference>
<dbReference type="KEGG" id="dae:Dtox_2803"/>
<dbReference type="PROSITE" id="PS00198">
    <property type="entry name" value="4FE4S_FER_1"/>
    <property type="match status" value="1"/>
</dbReference>
<dbReference type="RefSeq" id="WP_015758261.1">
    <property type="nucleotide sequence ID" value="NC_013216.1"/>
</dbReference>
<keyword evidence="10" id="KW-1185">Reference proteome</keyword>
<sequence>MKVQSLKLVYFSPTGTTKTVIEGIARGINLSPVETIDITKPEVRKQQLNTSENELLVIGMPVYGGRVPAIAIDWLNTIKADSTPTVCIVVYGNREYDDALLELKDTMLKHGCVPIAYAAFIGEHSFSSSETPIAVARPDVSDVNQAELFGKRINEKLLSIASFDHISDIIVPGNYPYKEFKSLVLDFISISDKCLQCGFCARVCPVGAIDLENSALIDKEKCILCCACIKGCPENARTIKTGMVKDIAMRLSEMCKGRKEPVLFY</sequence>